<feature type="compositionally biased region" description="Low complexity" evidence="2">
    <location>
        <begin position="15"/>
        <end position="25"/>
    </location>
</feature>
<proteinExistence type="inferred from homology"/>
<feature type="compositionally biased region" description="Low complexity" evidence="2">
    <location>
        <begin position="34"/>
        <end position="48"/>
    </location>
</feature>
<evidence type="ECO:0000256" key="1">
    <source>
        <dbReference type="ARBA" id="ARBA00010820"/>
    </source>
</evidence>
<accession>A0AAQ3TR54</accession>
<comment type="similarity">
    <text evidence="1">Belongs to the GeBP family.</text>
</comment>
<dbReference type="Pfam" id="PF04504">
    <property type="entry name" value="GeBP-like_DBD"/>
    <property type="match status" value="1"/>
</dbReference>
<keyword evidence="5" id="KW-1185">Reference proteome</keyword>
<feature type="compositionally biased region" description="Acidic residues" evidence="2">
    <location>
        <begin position="99"/>
        <end position="112"/>
    </location>
</feature>
<dbReference type="InterPro" id="IPR007592">
    <property type="entry name" value="GEBP"/>
</dbReference>
<dbReference type="Proteomes" id="UP001341281">
    <property type="component" value="Chromosome 05"/>
</dbReference>
<dbReference type="GO" id="GO:0005634">
    <property type="term" value="C:nucleus"/>
    <property type="evidence" value="ECO:0007669"/>
    <property type="project" value="TreeGrafter"/>
</dbReference>
<dbReference type="GO" id="GO:0006355">
    <property type="term" value="P:regulation of DNA-templated transcription"/>
    <property type="evidence" value="ECO:0007669"/>
    <property type="project" value="InterPro"/>
</dbReference>
<sequence>MAPKRSAPLPPPAASSEDSSGSGSDESGDEEETAPSQSQAPAAPIPKQKVQEPEVSDDDDGEDDEEEEDEDEDDEDDERANHVTPHSTTTNNPPPPNQEESETSDEEEDEEADGKMPRPKPAPNQEAEGKGAKPSPSIQDKKRGAPFQSTWSTDDAARILEALAAHRLEHGKLPRTDALAAALAGSLDKSDCSQSELERKVKSLRSQYSKLAKKGKLPSRDHGRRLFDLSKSVWGYRSRAEANGVTRREVSEIYKLYPYLAEEVRAIEKARPGLFKRELETVDDGKARALDAKIKKQRLAQMKVYQHRYDLIKEVTKTLIDLDNQGK</sequence>
<organism evidence="4 5">
    <name type="scientific">Paspalum notatum var. saurae</name>
    <dbReference type="NCBI Taxonomy" id="547442"/>
    <lineage>
        <taxon>Eukaryota</taxon>
        <taxon>Viridiplantae</taxon>
        <taxon>Streptophyta</taxon>
        <taxon>Embryophyta</taxon>
        <taxon>Tracheophyta</taxon>
        <taxon>Spermatophyta</taxon>
        <taxon>Magnoliopsida</taxon>
        <taxon>Liliopsida</taxon>
        <taxon>Poales</taxon>
        <taxon>Poaceae</taxon>
        <taxon>PACMAD clade</taxon>
        <taxon>Panicoideae</taxon>
        <taxon>Andropogonodae</taxon>
        <taxon>Paspaleae</taxon>
        <taxon>Paspalinae</taxon>
        <taxon>Paspalum</taxon>
    </lineage>
</organism>
<feature type="region of interest" description="Disordered" evidence="2">
    <location>
        <begin position="1"/>
        <end position="151"/>
    </location>
</feature>
<evidence type="ECO:0000313" key="5">
    <source>
        <dbReference type="Proteomes" id="UP001341281"/>
    </source>
</evidence>
<protein>
    <recommendedName>
        <fullName evidence="3">Glabrous enhancer-binding protein-like DBD domain-containing protein</fullName>
    </recommendedName>
</protein>
<feature type="domain" description="Glabrous enhancer-binding protein-like DBD" evidence="3">
    <location>
        <begin position="147"/>
        <end position="235"/>
    </location>
</feature>
<dbReference type="InterPro" id="IPR053932">
    <property type="entry name" value="GeBP-like_DBD"/>
</dbReference>
<evidence type="ECO:0000256" key="2">
    <source>
        <dbReference type="SAM" id="MobiDB-lite"/>
    </source>
</evidence>
<dbReference type="EMBL" id="CP144749">
    <property type="protein sequence ID" value="WVZ78001.1"/>
    <property type="molecule type" value="Genomic_DNA"/>
</dbReference>
<feature type="compositionally biased region" description="Acidic residues" evidence="2">
    <location>
        <begin position="54"/>
        <end position="78"/>
    </location>
</feature>
<dbReference type="PANTHER" id="PTHR31662:SF13">
    <property type="entry name" value="OS09G0287600 PROTEIN"/>
    <property type="match status" value="1"/>
</dbReference>
<evidence type="ECO:0000259" key="3">
    <source>
        <dbReference type="Pfam" id="PF04504"/>
    </source>
</evidence>
<evidence type="ECO:0000313" key="4">
    <source>
        <dbReference type="EMBL" id="WVZ78001.1"/>
    </source>
</evidence>
<dbReference type="PANTHER" id="PTHR31662">
    <property type="entry name" value="BNAANNG10740D PROTEIN-RELATED"/>
    <property type="match status" value="1"/>
</dbReference>
<gene>
    <name evidence="4" type="ORF">U9M48_025782</name>
</gene>
<reference evidence="4 5" key="1">
    <citation type="submission" date="2024-02" db="EMBL/GenBank/DDBJ databases">
        <title>High-quality chromosome-scale genome assembly of Pensacola bahiagrass (Paspalum notatum Flugge var. saurae).</title>
        <authorList>
            <person name="Vega J.M."/>
            <person name="Podio M."/>
            <person name="Orjuela J."/>
            <person name="Siena L.A."/>
            <person name="Pessino S.C."/>
            <person name="Combes M.C."/>
            <person name="Mariac C."/>
            <person name="Albertini E."/>
            <person name="Pupilli F."/>
            <person name="Ortiz J.P.A."/>
            <person name="Leblanc O."/>
        </authorList>
    </citation>
    <scope>NUCLEOTIDE SEQUENCE [LARGE SCALE GENOMIC DNA]</scope>
    <source>
        <strain evidence="4">R1</strain>
        <tissue evidence="4">Leaf</tissue>
    </source>
</reference>
<name>A0AAQ3TR54_PASNO</name>
<dbReference type="AlphaFoldDB" id="A0AAQ3TR54"/>